<dbReference type="Proteomes" id="UP000250140">
    <property type="component" value="Unassembled WGS sequence"/>
</dbReference>
<evidence type="ECO:0000256" key="1">
    <source>
        <dbReference type="ARBA" id="ARBA00022801"/>
    </source>
</evidence>
<sequence>MLFHQLLFLFVANTIISVSAQSTQALHDLISRRLLPGHAAQFSFSFSKDYKSPTELRNDSYVISTSTSNTIAISGNSLTALTSGLHRYLTDIAHVDIYWFIGSRLHLAPSYLPRPKSPVLGSSIVPWRYHFNTVTFSYTAAFWTWDDWEFELDWLALRGVNLPLAWVGAEKILVQVFQEIGLTDSDIASFLSGPAFQAWNRFGNIQGSWGPGNTTLPMSWIDSQFELQKKILARMVELGMTPVLPAFTGYVPRAILTVLPNATVVNGSQWGGFSPQYSNDTFLEPSDEAFTRLQKSFISKQIAAYGNITRFYTLDQYNENDPHSGDLDYLRNVMYNTWQSLKAADPAAVWLMQGWLFYEKSYFWTDARIKAYLSGVEVDEDMLILDLFSEYQPQWQRTNSYFGKPWIWCQVHDFGGNMGLYGQVMNVTINPIEALHNSSSLVGFGLTPEGQEGNEIMYDLLLDQAWDGSPIDTAAYFRKWVRTRYVGNNSIPENLYSAWDTLRTSVYNNTNLTNAMPKSLIELSPNITGLFGPTSLQRTALHYDPEEVVVAWNFLHDASAVDPRLWDNPSYQYDLVDVTRQVLTNAFIPAYLQFIRCWNSSTGSAEQVNATGAELIYMIDDLDRVLSTNEAFSLSRWLDAARAWANATATAPASPQPLTPSASGTSTSNATSQLADFYEYDARNQITLWGPNGEISDYASKAWGGLMTSYYKPRWCIFVNYLVQHRGPDYNGTELAGLLRKFELGWQTEKDIPRNRNREGESLDKIIEDLVTRLPVVFGKTG</sequence>
<dbReference type="InterPro" id="IPR007781">
    <property type="entry name" value="NAGLU"/>
</dbReference>
<feature type="domain" description="Alpha-N-acetylglucosaminidase C-terminal" evidence="5">
    <location>
        <begin position="476"/>
        <end position="756"/>
    </location>
</feature>
<organism evidence="6 7">
    <name type="scientific">Glonium stellatum</name>
    <dbReference type="NCBI Taxonomy" id="574774"/>
    <lineage>
        <taxon>Eukaryota</taxon>
        <taxon>Fungi</taxon>
        <taxon>Dikarya</taxon>
        <taxon>Ascomycota</taxon>
        <taxon>Pezizomycotina</taxon>
        <taxon>Dothideomycetes</taxon>
        <taxon>Pleosporomycetidae</taxon>
        <taxon>Gloniales</taxon>
        <taxon>Gloniaceae</taxon>
        <taxon>Glonium</taxon>
    </lineage>
</organism>
<dbReference type="PANTHER" id="PTHR12872:SF1">
    <property type="entry name" value="ALPHA-N-ACETYLGLUCOSAMINIDASE"/>
    <property type="match status" value="1"/>
</dbReference>
<dbReference type="GO" id="GO:0016787">
    <property type="term" value="F:hydrolase activity"/>
    <property type="evidence" value="ECO:0007669"/>
    <property type="project" value="UniProtKB-KW"/>
</dbReference>
<dbReference type="Pfam" id="PF12971">
    <property type="entry name" value="NAGLU_N"/>
    <property type="match status" value="1"/>
</dbReference>
<dbReference type="InterPro" id="IPR024733">
    <property type="entry name" value="NAGLU_tim-barrel"/>
</dbReference>
<dbReference type="Gene3D" id="1.20.120.670">
    <property type="entry name" value="N-acetyl-b-d-glucoasminidase"/>
    <property type="match status" value="1"/>
</dbReference>
<dbReference type="PANTHER" id="PTHR12872">
    <property type="entry name" value="ALPHA-N-ACETYLGLUCOSAMINIDASE"/>
    <property type="match status" value="1"/>
</dbReference>
<reference evidence="6 7" key="1">
    <citation type="journal article" date="2016" name="Nat. Commun.">
        <title>Ectomycorrhizal ecology is imprinted in the genome of the dominant symbiotic fungus Cenococcum geophilum.</title>
        <authorList>
            <consortium name="DOE Joint Genome Institute"/>
            <person name="Peter M."/>
            <person name="Kohler A."/>
            <person name="Ohm R.A."/>
            <person name="Kuo A."/>
            <person name="Krutzmann J."/>
            <person name="Morin E."/>
            <person name="Arend M."/>
            <person name="Barry K.W."/>
            <person name="Binder M."/>
            <person name="Choi C."/>
            <person name="Clum A."/>
            <person name="Copeland A."/>
            <person name="Grisel N."/>
            <person name="Haridas S."/>
            <person name="Kipfer T."/>
            <person name="LaButti K."/>
            <person name="Lindquist E."/>
            <person name="Lipzen A."/>
            <person name="Maire R."/>
            <person name="Meier B."/>
            <person name="Mihaltcheva S."/>
            <person name="Molinier V."/>
            <person name="Murat C."/>
            <person name="Poggeler S."/>
            <person name="Quandt C.A."/>
            <person name="Sperisen C."/>
            <person name="Tritt A."/>
            <person name="Tisserant E."/>
            <person name="Crous P.W."/>
            <person name="Henrissat B."/>
            <person name="Nehls U."/>
            <person name="Egli S."/>
            <person name="Spatafora J.W."/>
            <person name="Grigoriev I.V."/>
            <person name="Martin F.M."/>
        </authorList>
    </citation>
    <scope>NUCLEOTIDE SEQUENCE [LARGE SCALE GENOMIC DNA]</scope>
    <source>
        <strain evidence="6 7">CBS 207.34</strain>
    </source>
</reference>
<dbReference type="Gene3D" id="3.30.379.10">
    <property type="entry name" value="Chitobiase/beta-hexosaminidase domain 2-like"/>
    <property type="match status" value="1"/>
</dbReference>
<dbReference type="Gene3D" id="3.20.20.80">
    <property type="entry name" value="Glycosidases"/>
    <property type="match status" value="1"/>
</dbReference>
<keyword evidence="2" id="KW-0732">Signal</keyword>
<keyword evidence="1 6" id="KW-0378">Hydrolase</keyword>
<dbReference type="InterPro" id="IPR024240">
    <property type="entry name" value="NAGLU_N"/>
</dbReference>
<accession>A0A8E2FBM0</accession>
<evidence type="ECO:0000313" key="7">
    <source>
        <dbReference type="Proteomes" id="UP000250140"/>
    </source>
</evidence>
<keyword evidence="7" id="KW-1185">Reference proteome</keyword>
<feature type="signal peptide" evidence="2">
    <location>
        <begin position="1"/>
        <end position="20"/>
    </location>
</feature>
<evidence type="ECO:0000256" key="2">
    <source>
        <dbReference type="SAM" id="SignalP"/>
    </source>
</evidence>
<gene>
    <name evidence="6" type="ORF">AOQ84DRAFT_331454</name>
</gene>
<proteinExistence type="predicted"/>
<feature type="domain" description="Alpha-N-acetylglucosaminidase N-terminal" evidence="4">
    <location>
        <begin position="25"/>
        <end position="113"/>
    </location>
</feature>
<dbReference type="InterPro" id="IPR029018">
    <property type="entry name" value="Hex-like_dom2"/>
</dbReference>
<protein>
    <submittedName>
        <fullName evidence="6">Glycoside hydrolase family 89 protein</fullName>
    </submittedName>
</protein>
<evidence type="ECO:0000259" key="5">
    <source>
        <dbReference type="Pfam" id="PF12972"/>
    </source>
</evidence>
<dbReference type="OrthoDB" id="64736at2759"/>
<dbReference type="EMBL" id="KV748601">
    <property type="protein sequence ID" value="OCL14202.1"/>
    <property type="molecule type" value="Genomic_DNA"/>
</dbReference>
<dbReference type="AlphaFoldDB" id="A0A8E2FBM0"/>
<dbReference type="InterPro" id="IPR024732">
    <property type="entry name" value="NAGLU_C"/>
</dbReference>
<feature type="chain" id="PRO_5034491014" evidence="2">
    <location>
        <begin position="21"/>
        <end position="782"/>
    </location>
</feature>
<evidence type="ECO:0000313" key="6">
    <source>
        <dbReference type="EMBL" id="OCL14202.1"/>
    </source>
</evidence>
<dbReference type="Pfam" id="PF12972">
    <property type="entry name" value="NAGLU_C"/>
    <property type="match status" value="1"/>
</dbReference>
<name>A0A8E2FBM0_9PEZI</name>
<evidence type="ECO:0000259" key="3">
    <source>
        <dbReference type="Pfam" id="PF05089"/>
    </source>
</evidence>
<evidence type="ECO:0000259" key="4">
    <source>
        <dbReference type="Pfam" id="PF12971"/>
    </source>
</evidence>
<dbReference type="Pfam" id="PF05089">
    <property type="entry name" value="NAGLU"/>
    <property type="match status" value="1"/>
</dbReference>
<feature type="domain" description="Alpha-N-acetylglucosaminidase tim-barrel" evidence="3">
    <location>
        <begin position="128"/>
        <end position="467"/>
    </location>
</feature>